<keyword evidence="2" id="KW-1185">Reference proteome</keyword>
<protein>
    <submittedName>
        <fullName evidence="1">Uncharacterized protein</fullName>
    </submittedName>
</protein>
<reference evidence="1" key="1">
    <citation type="submission" date="2022-03" db="EMBL/GenBank/DDBJ databases">
        <title>De novo assembled genomes of Belliella spp. (Cyclobacteriaceae) strains.</title>
        <authorList>
            <person name="Szabo A."/>
            <person name="Korponai K."/>
            <person name="Felfoldi T."/>
        </authorList>
    </citation>
    <scope>NUCLEOTIDE SEQUENCE</scope>
    <source>
        <strain evidence="1">DSM 111904</strain>
    </source>
</reference>
<gene>
    <name evidence="1" type="ORF">MM239_14925</name>
</gene>
<evidence type="ECO:0000313" key="2">
    <source>
        <dbReference type="Proteomes" id="UP001165489"/>
    </source>
</evidence>
<sequence length="205" mass="23800">MKTFNLFLGDSVEENSGSIQKINDFLEALIGESVMLEQKLQSIQGEKSFVEMEKSGMRKEIYLYFGERYKGFYDIGELINLKKFYSKAVDSTELNEDFKDLLSFEDAEGLDKTESDKTLEDFPNLNSMIYFNKDGAYLYALAKSKGQDPFIQEYIVAKLNNVENPILFIEGFLYNKEKLNDPLVRMIIVVEIFYPMVLKIKAREF</sequence>
<proteinExistence type="predicted"/>
<dbReference type="RefSeq" id="WP_241349060.1">
    <property type="nucleotide sequence ID" value="NZ_JAKZGP010000044.1"/>
</dbReference>
<dbReference type="EMBL" id="JAKZGP010000044">
    <property type="protein sequence ID" value="MCH7410699.1"/>
    <property type="molecule type" value="Genomic_DNA"/>
</dbReference>
<name>A0ABS9V2Q3_9BACT</name>
<evidence type="ECO:0000313" key="1">
    <source>
        <dbReference type="EMBL" id="MCH7410699.1"/>
    </source>
</evidence>
<organism evidence="1 2">
    <name type="scientific">Belliella filtrata</name>
    <dbReference type="NCBI Taxonomy" id="2923435"/>
    <lineage>
        <taxon>Bacteria</taxon>
        <taxon>Pseudomonadati</taxon>
        <taxon>Bacteroidota</taxon>
        <taxon>Cytophagia</taxon>
        <taxon>Cytophagales</taxon>
        <taxon>Cyclobacteriaceae</taxon>
        <taxon>Belliella</taxon>
    </lineage>
</organism>
<dbReference type="Proteomes" id="UP001165489">
    <property type="component" value="Unassembled WGS sequence"/>
</dbReference>
<comment type="caution">
    <text evidence="1">The sequence shown here is derived from an EMBL/GenBank/DDBJ whole genome shotgun (WGS) entry which is preliminary data.</text>
</comment>
<accession>A0ABS9V2Q3</accession>